<keyword evidence="2" id="KW-1185">Reference proteome</keyword>
<evidence type="ECO:0000313" key="2">
    <source>
        <dbReference type="Proteomes" id="UP001159428"/>
    </source>
</evidence>
<gene>
    <name evidence="1" type="ORF">PMEA_00009950</name>
</gene>
<sequence length="99" mass="11082">MENVSRDRCCAPPSSGGLNVVNFKAKCASLRLSVFSNNFRTLHQKTGALPDSLTGKNLYLLLLDPVCVAPRCSGFWASAMDRPINRWAWVWRKSRLKAN</sequence>
<proteinExistence type="predicted"/>
<dbReference type="AlphaFoldDB" id="A0AAU9Y5Q5"/>
<comment type="caution">
    <text evidence="1">The sequence shown here is derived from an EMBL/GenBank/DDBJ whole genome shotgun (WGS) entry which is preliminary data.</text>
</comment>
<dbReference type="EMBL" id="CALNXJ010000193">
    <property type="protein sequence ID" value="CAH3168931.1"/>
    <property type="molecule type" value="Genomic_DNA"/>
</dbReference>
<evidence type="ECO:0000313" key="1">
    <source>
        <dbReference type="EMBL" id="CAH3168931.1"/>
    </source>
</evidence>
<organism evidence="1 2">
    <name type="scientific">Pocillopora meandrina</name>
    <dbReference type="NCBI Taxonomy" id="46732"/>
    <lineage>
        <taxon>Eukaryota</taxon>
        <taxon>Metazoa</taxon>
        <taxon>Cnidaria</taxon>
        <taxon>Anthozoa</taxon>
        <taxon>Hexacorallia</taxon>
        <taxon>Scleractinia</taxon>
        <taxon>Astrocoeniina</taxon>
        <taxon>Pocilloporidae</taxon>
        <taxon>Pocillopora</taxon>
    </lineage>
</organism>
<protein>
    <submittedName>
        <fullName evidence="1">Uncharacterized protein</fullName>
    </submittedName>
</protein>
<dbReference type="Proteomes" id="UP001159428">
    <property type="component" value="Unassembled WGS sequence"/>
</dbReference>
<name>A0AAU9Y5Q5_9CNID</name>
<reference evidence="1 2" key="1">
    <citation type="submission" date="2022-05" db="EMBL/GenBank/DDBJ databases">
        <authorList>
            <consortium name="Genoscope - CEA"/>
            <person name="William W."/>
        </authorList>
    </citation>
    <scope>NUCLEOTIDE SEQUENCE [LARGE SCALE GENOMIC DNA]</scope>
</reference>
<accession>A0AAU9Y5Q5</accession>